<dbReference type="Proteomes" id="UP000270487">
    <property type="component" value="Chromosome"/>
</dbReference>
<evidence type="ECO:0000313" key="2">
    <source>
        <dbReference type="EMBL" id="VEI74681.1"/>
    </source>
</evidence>
<dbReference type="InterPro" id="IPR013785">
    <property type="entry name" value="Aldolase_TIM"/>
</dbReference>
<gene>
    <name evidence="2" type="primary">kbaZ</name>
    <name evidence="2" type="ORF">NCTC13193_04701</name>
</gene>
<dbReference type="InterPro" id="IPR050303">
    <property type="entry name" value="GatZ_KbaZ_carbometab"/>
</dbReference>
<dbReference type="GO" id="GO:0009401">
    <property type="term" value="P:phosphoenolpyruvate-dependent sugar phosphotransferase system"/>
    <property type="evidence" value="ECO:0007669"/>
    <property type="project" value="TreeGrafter"/>
</dbReference>
<reference evidence="2 3" key="1">
    <citation type="submission" date="2018-12" db="EMBL/GenBank/DDBJ databases">
        <authorList>
            <consortium name="Pathogen Informatics"/>
        </authorList>
    </citation>
    <scope>NUCLEOTIDE SEQUENCE [LARGE SCALE GENOMIC DNA]</scope>
    <source>
        <strain evidence="2 3">NCTC13193</strain>
    </source>
</reference>
<dbReference type="PANTHER" id="PTHR32502:SF2">
    <property type="entry name" value="D-TAGATOSE-1,6-BISPHOSPHATE ALDOLASE SUBUNIT KBAZ"/>
    <property type="match status" value="1"/>
</dbReference>
<dbReference type="UniPathway" id="UPA00704">
    <property type="reaction ID" value="UER00716"/>
</dbReference>
<sequence length="427" mass="47914">MQQWLQLVAQHKAGQPVGIFSVCSAHPWVLQAALRQAKARGTPVLIEATSNQVNQFGGYTGQTAAQFRDALWQMADDIGLPRSAIWLGGDHLGPNAWQDRPAQEAMALSETLIDDYVRAGFRKIHLDCSMSCADDPTPLGDEVVAQRAARLCAVAERAWQQAGGEAPVYVIGTEVPVPGGAQETLQGIQVTTPQAVSVTLEAHRHAWQQAELSSAWSRVIALVVQPGVEFDHHSVEHYQPQAAQELSRFIERQPGLLYEAHSTDYQAPKAYSQLVRDHFAILKVGPALTFALREALFALDRIEREWLGEHRSAQLCATLEQVMREQPQQWSRYYHGSPHQQYLDRHYSLSDRVRYYWPQPQVQQAVDALMDNLRSNPIPLALLSQYLPDQARALNAGELSQDPQDWVIHKITQVLEDYHSACYPEVR</sequence>
<proteinExistence type="predicted"/>
<dbReference type="SUPFAM" id="SSF51569">
    <property type="entry name" value="Aldolase"/>
    <property type="match status" value="1"/>
</dbReference>
<dbReference type="InterPro" id="IPR012062">
    <property type="entry name" value="GatZ/KbaZ-like"/>
</dbReference>
<protein>
    <submittedName>
        <fullName evidence="2">D-tagatose-1,6-bisphosphate aldolase subunit kbaZ</fullName>
    </submittedName>
</protein>
<dbReference type="GO" id="GO:2001059">
    <property type="term" value="P:D-tagatose 6-phosphate catabolic process"/>
    <property type="evidence" value="ECO:0007669"/>
    <property type="project" value="UniProtKB-UniPathway"/>
</dbReference>
<accession>A0A3S4XTX8</accession>
<dbReference type="Gene3D" id="3.20.20.70">
    <property type="entry name" value="Aldolase class I"/>
    <property type="match status" value="1"/>
</dbReference>
<dbReference type="Pfam" id="PF08013">
    <property type="entry name" value="GatZ_KbaZ-like"/>
    <property type="match status" value="1"/>
</dbReference>
<evidence type="ECO:0000313" key="3">
    <source>
        <dbReference type="Proteomes" id="UP000270487"/>
    </source>
</evidence>
<dbReference type="GO" id="GO:0005886">
    <property type="term" value="C:plasma membrane"/>
    <property type="evidence" value="ECO:0007669"/>
    <property type="project" value="TreeGrafter"/>
</dbReference>
<dbReference type="PANTHER" id="PTHR32502">
    <property type="entry name" value="N-ACETYLGALACTOSAMINE PERMEASE II COMPONENT-RELATED"/>
    <property type="match status" value="1"/>
</dbReference>
<organism evidence="2 3">
    <name type="scientific">Serratia fonticola</name>
    <dbReference type="NCBI Taxonomy" id="47917"/>
    <lineage>
        <taxon>Bacteria</taxon>
        <taxon>Pseudomonadati</taxon>
        <taxon>Pseudomonadota</taxon>
        <taxon>Gammaproteobacteria</taxon>
        <taxon>Enterobacterales</taxon>
        <taxon>Yersiniaceae</taxon>
        <taxon>Serratia</taxon>
    </lineage>
</organism>
<dbReference type="PIRSF" id="PIRSF009264">
    <property type="entry name" value="TagBP_ald_AgaZ"/>
    <property type="match status" value="1"/>
</dbReference>
<dbReference type="RefSeq" id="WP_141132855.1">
    <property type="nucleotide sequence ID" value="NZ_CAMISM010000011.1"/>
</dbReference>
<dbReference type="AlphaFoldDB" id="A0A3S4XTX8"/>
<dbReference type="Gene3D" id="1.10.400.20">
    <property type="entry name" value="putative tagatose 6-phosphate kinase domain like"/>
    <property type="match status" value="1"/>
</dbReference>
<dbReference type="GO" id="GO:0005975">
    <property type="term" value="P:carbohydrate metabolic process"/>
    <property type="evidence" value="ECO:0007669"/>
    <property type="project" value="InterPro"/>
</dbReference>
<dbReference type="NCBIfam" id="TIGR02810">
    <property type="entry name" value="agaZ_gatZ"/>
    <property type="match status" value="1"/>
</dbReference>
<dbReference type="EMBL" id="LR134492">
    <property type="protein sequence ID" value="VEI74681.1"/>
    <property type="molecule type" value="Genomic_DNA"/>
</dbReference>
<name>A0A3S4XTX8_SERFO</name>
<evidence type="ECO:0000256" key="1">
    <source>
        <dbReference type="ARBA" id="ARBA00005191"/>
    </source>
</evidence>
<comment type="pathway">
    <text evidence="1">Carbohydrate metabolism; D-tagatose 6-phosphate degradation; D-glyceraldehyde 3-phosphate and glycerone phosphate from D-tagatose 6-phosphate: step 2/2.</text>
</comment>